<accession>A0ABQ6NGL3</accession>
<protein>
    <submittedName>
        <fullName evidence="2">Membrane protein</fullName>
    </submittedName>
</protein>
<evidence type="ECO:0000259" key="1">
    <source>
        <dbReference type="Pfam" id="PF00149"/>
    </source>
</evidence>
<dbReference type="SUPFAM" id="SSF56300">
    <property type="entry name" value="Metallo-dependent phosphatases"/>
    <property type="match status" value="1"/>
</dbReference>
<dbReference type="Gene3D" id="3.60.21.10">
    <property type="match status" value="1"/>
</dbReference>
<name>A0ABQ6NGL3_9BACL</name>
<dbReference type="InterPro" id="IPR051918">
    <property type="entry name" value="STPP_CPPED1"/>
</dbReference>
<evidence type="ECO:0000313" key="3">
    <source>
        <dbReference type="Proteomes" id="UP001285921"/>
    </source>
</evidence>
<organism evidence="2 3">
    <name type="scientific">Paenibacillus glycanilyticus</name>
    <dbReference type="NCBI Taxonomy" id="126569"/>
    <lineage>
        <taxon>Bacteria</taxon>
        <taxon>Bacillati</taxon>
        <taxon>Bacillota</taxon>
        <taxon>Bacilli</taxon>
        <taxon>Bacillales</taxon>
        <taxon>Paenibacillaceae</taxon>
        <taxon>Paenibacillus</taxon>
    </lineage>
</organism>
<dbReference type="Proteomes" id="UP001285921">
    <property type="component" value="Unassembled WGS sequence"/>
</dbReference>
<comment type="caution">
    <text evidence="2">The sequence shown here is derived from an EMBL/GenBank/DDBJ whole genome shotgun (WGS) entry which is preliminary data.</text>
</comment>
<dbReference type="PANTHER" id="PTHR43143:SF1">
    <property type="entry name" value="SERINE_THREONINE-PROTEIN PHOSPHATASE CPPED1"/>
    <property type="match status" value="1"/>
</dbReference>
<keyword evidence="3" id="KW-1185">Reference proteome</keyword>
<reference evidence="2 3" key="1">
    <citation type="submission" date="2023-05" db="EMBL/GenBank/DDBJ databases">
        <title>Draft genome of Paenibacillus sp. CCS26.</title>
        <authorList>
            <person name="Akita H."/>
            <person name="Shinto Y."/>
            <person name="Kimura Z."/>
        </authorList>
    </citation>
    <scope>NUCLEOTIDE SEQUENCE [LARGE SCALE GENOMIC DNA]</scope>
    <source>
        <strain evidence="2 3">CCS26</strain>
    </source>
</reference>
<dbReference type="InterPro" id="IPR029052">
    <property type="entry name" value="Metallo-depent_PP-like"/>
</dbReference>
<gene>
    <name evidence="2" type="ORF">PghCCS26_07510</name>
</gene>
<dbReference type="EMBL" id="BTCL01000002">
    <property type="protein sequence ID" value="GMK43624.1"/>
    <property type="molecule type" value="Genomic_DNA"/>
</dbReference>
<proteinExistence type="predicted"/>
<dbReference type="Pfam" id="PF00149">
    <property type="entry name" value="Metallophos"/>
    <property type="match status" value="1"/>
</dbReference>
<feature type="domain" description="Calcineurin-like phosphoesterase" evidence="1">
    <location>
        <begin position="41"/>
        <end position="260"/>
    </location>
</feature>
<dbReference type="InterPro" id="IPR004843">
    <property type="entry name" value="Calcineurin-like_PHP"/>
</dbReference>
<evidence type="ECO:0000313" key="2">
    <source>
        <dbReference type="EMBL" id="GMK43624.1"/>
    </source>
</evidence>
<sequence>MTTIQLGKSNSGIWFDEKHFTTDKRPWFGELPQLPAGDFSFAVVGDRCGLATPGVFEKALGLLTDLKPSFILSVGDLIEGYWRDPANVHEEWDEIDAKIAATGVPFFQVVGNHDYGNPMMAEVWRARKGFEYYAFRLNDVLYLVVNTENPPHEFPDVLLDTIKQATELFKQNPDTPLEQLFSGMAAMTPEEAAALSKLDIGIGEEQMAFFQEVLENNRDVKHTFVTMHKPGWKSDNADFAELERMLEDRSHTIFAGHFHSLEYTNKPEASKQYIQLGRTGGLTHGSTQSDENLILWVTMRDGVPSYRVIRLDGVDEIENYEPHKHEATNHSQ</sequence>
<dbReference type="PANTHER" id="PTHR43143">
    <property type="entry name" value="METALLOPHOSPHOESTERASE, CALCINEURIN SUPERFAMILY"/>
    <property type="match status" value="1"/>
</dbReference>
<dbReference type="RefSeq" id="WP_317978855.1">
    <property type="nucleotide sequence ID" value="NZ_BTCL01000002.1"/>
</dbReference>